<dbReference type="AlphaFoldDB" id="A0A1W0WAY9"/>
<evidence type="ECO:0000256" key="2">
    <source>
        <dbReference type="ARBA" id="ARBA00023026"/>
    </source>
</evidence>
<evidence type="ECO:0000256" key="3">
    <source>
        <dbReference type="SAM" id="MobiDB-lite"/>
    </source>
</evidence>
<evidence type="ECO:0000313" key="6">
    <source>
        <dbReference type="EMBL" id="OQV12361.1"/>
    </source>
</evidence>
<dbReference type="InterPro" id="IPR052210">
    <property type="entry name" value="LysM1-like"/>
</dbReference>
<dbReference type="PANTHER" id="PTHR34997:SF1">
    <property type="entry name" value="PEPTIDOGLYCAN-BINDING LYSIN DOMAIN"/>
    <property type="match status" value="1"/>
</dbReference>
<sequence>MRKFHILVICILICTLVGGLDADGLEGLEYESDEGSQGTDQPVTTSPTRGRMRKVFTRSTTQNSHSEYGGLNADEIEDLYYYTEDWSGETGKPLTTSTTRGRMRKVFTRSTTHNTYWKNDATSTEPAVLEPGNEKWHVVRSGDTAYNIALTNGITLAQLRALNPGRGTMEMIYPGERIALPGGSAFPVSSASIGSGSAENGKWHTVQSGDTAYNVALTNGMTLDQLRKLNPGRGTMEMINPGDRIALG</sequence>
<evidence type="ECO:0000256" key="1">
    <source>
        <dbReference type="ARBA" id="ARBA00022669"/>
    </source>
</evidence>
<feature type="region of interest" description="Disordered" evidence="3">
    <location>
        <begin position="30"/>
        <end position="50"/>
    </location>
</feature>
<dbReference type="Gene3D" id="3.10.350.10">
    <property type="entry name" value="LysM domain"/>
    <property type="match status" value="2"/>
</dbReference>
<dbReference type="GO" id="GO:0008061">
    <property type="term" value="F:chitin binding"/>
    <property type="evidence" value="ECO:0007669"/>
    <property type="project" value="UniProtKB-KW"/>
</dbReference>
<dbReference type="InterPro" id="IPR036779">
    <property type="entry name" value="LysM_dom_sf"/>
</dbReference>
<gene>
    <name evidence="6" type="ORF">BV898_13389</name>
</gene>
<dbReference type="Pfam" id="PF01476">
    <property type="entry name" value="LysM"/>
    <property type="match status" value="2"/>
</dbReference>
<proteinExistence type="predicted"/>
<feature type="chain" id="PRO_5012619172" description="LysM domain-containing protein" evidence="4">
    <location>
        <begin position="23"/>
        <end position="248"/>
    </location>
</feature>
<dbReference type="CDD" id="cd00118">
    <property type="entry name" value="LysM"/>
    <property type="match status" value="2"/>
</dbReference>
<dbReference type="SUPFAM" id="SSF54106">
    <property type="entry name" value="LysM domain"/>
    <property type="match status" value="2"/>
</dbReference>
<comment type="caution">
    <text evidence="6">The sequence shown here is derived from an EMBL/GenBank/DDBJ whole genome shotgun (WGS) entry which is preliminary data.</text>
</comment>
<feature type="domain" description="LysM" evidence="5">
    <location>
        <begin position="202"/>
        <end position="247"/>
    </location>
</feature>
<feature type="domain" description="LysM" evidence="5">
    <location>
        <begin position="135"/>
        <end position="180"/>
    </location>
</feature>
<dbReference type="PROSITE" id="PS51782">
    <property type="entry name" value="LYSM"/>
    <property type="match status" value="2"/>
</dbReference>
<organism evidence="6 7">
    <name type="scientific">Hypsibius exemplaris</name>
    <name type="common">Freshwater tardigrade</name>
    <dbReference type="NCBI Taxonomy" id="2072580"/>
    <lineage>
        <taxon>Eukaryota</taxon>
        <taxon>Metazoa</taxon>
        <taxon>Ecdysozoa</taxon>
        <taxon>Tardigrada</taxon>
        <taxon>Eutardigrada</taxon>
        <taxon>Parachela</taxon>
        <taxon>Hypsibioidea</taxon>
        <taxon>Hypsibiidae</taxon>
        <taxon>Hypsibius</taxon>
    </lineage>
</organism>
<dbReference type="InterPro" id="IPR018392">
    <property type="entry name" value="LysM"/>
</dbReference>
<name>A0A1W0WAY9_HYPEX</name>
<evidence type="ECO:0000313" key="7">
    <source>
        <dbReference type="Proteomes" id="UP000192578"/>
    </source>
</evidence>
<keyword evidence="4" id="KW-0732">Signal</keyword>
<protein>
    <recommendedName>
        <fullName evidence="5">LysM domain-containing protein</fullName>
    </recommendedName>
</protein>
<keyword evidence="1" id="KW-0147">Chitin-binding</keyword>
<evidence type="ECO:0000256" key="4">
    <source>
        <dbReference type="SAM" id="SignalP"/>
    </source>
</evidence>
<dbReference type="Proteomes" id="UP000192578">
    <property type="component" value="Unassembled WGS sequence"/>
</dbReference>
<dbReference type="PANTHER" id="PTHR34997">
    <property type="entry name" value="AM15"/>
    <property type="match status" value="1"/>
</dbReference>
<feature type="signal peptide" evidence="4">
    <location>
        <begin position="1"/>
        <end position="22"/>
    </location>
</feature>
<dbReference type="SMART" id="SM00257">
    <property type="entry name" value="LysM"/>
    <property type="match status" value="2"/>
</dbReference>
<dbReference type="EMBL" id="MTYJ01000147">
    <property type="protein sequence ID" value="OQV12361.1"/>
    <property type="molecule type" value="Genomic_DNA"/>
</dbReference>
<keyword evidence="7" id="KW-1185">Reference proteome</keyword>
<accession>A0A1W0WAY9</accession>
<feature type="compositionally biased region" description="Polar residues" evidence="3">
    <location>
        <begin position="35"/>
        <end position="48"/>
    </location>
</feature>
<dbReference type="OrthoDB" id="5985073at2759"/>
<keyword evidence="2" id="KW-0843">Virulence</keyword>
<evidence type="ECO:0000259" key="5">
    <source>
        <dbReference type="PROSITE" id="PS51782"/>
    </source>
</evidence>
<reference evidence="7" key="1">
    <citation type="submission" date="2017-01" db="EMBL/GenBank/DDBJ databases">
        <title>Comparative genomics of anhydrobiosis in the tardigrade Hypsibius dujardini.</title>
        <authorList>
            <person name="Yoshida Y."/>
            <person name="Koutsovoulos G."/>
            <person name="Laetsch D."/>
            <person name="Stevens L."/>
            <person name="Kumar S."/>
            <person name="Horikawa D."/>
            <person name="Ishino K."/>
            <person name="Komine S."/>
            <person name="Tomita M."/>
            <person name="Blaxter M."/>
            <person name="Arakawa K."/>
        </authorList>
    </citation>
    <scope>NUCLEOTIDE SEQUENCE [LARGE SCALE GENOMIC DNA]</scope>
    <source>
        <strain evidence="7">Z151</strain>
    </source>
</reference>